<dbReference type="Pfam" id="PF04542">
    <property type="entry name" value="Sigma70_r2"/>
    <property type="match status" value="1"/>
</dbReference>
<dbReference type="InterPro" id="IPR036388">
    <property type="entry name" value="WH-like_DNA-bd_sf"/>
</dbReference>
<dbReference type="EMBL" id="QRYC01000008">
    <property type="protein sequence ID" value="RGU56794.1"/>
    <property type="molecule type" value="Genomic_DNA"/>
</dbReference>
<evidence type="ECO:0000259" key="5">
    <source>
        <dbReference type="Pfam" id="PF04542"/>
    </source>
</evidence>
<dbReference type="Proteomes" id="UP001199750">
    <property type="component" value="Unassembled WGS sequence"/>
</dbReference>
<evidence type="ECO:0000256" key="3">
    <source>
        <dbReference type="ARBA" id="ARBA00023082"/>
    </source>
</evidence>
<dbReference type="InterPro" id="IPR039425">
    <property type="entry name" value="RNA_pol_sigma-70-like"/>
</dbReference>
<keyword evidence="4" id="KW-0804">Transcription</keyword>
<dbReference type="Gene3D" id="1.10.10.10">
    <property type="entry name" value="Winged helix-like DNA-binding domain superfamily/Winged helix DNA-binding domain"/>
    <property type="match status" value="1"/>
</dbReference>
<evidence type="ECO:0000256" key="4">
    <source>
        <dbReference type="ARBA" id="ARBA00023163"/>
    </source>
</evidence>
<name>A0A1Y3YT49_9BACT</name>
<feature type="domain" description="RNA polymerase sigma-70 region 2" evidence="5">
    <location>
        <begin position="23"/>
        <end position="88"/>
    </location>
</feature>
<reference evidence="8" key="3">
    <citation type="submission" date="2023-01" db="EMBL/GenBank/DDBJ databases">
        <title>Human gut microbiome strain richness.</title>
        <authorList>
            <person name="Chen-Liaw A."/>
        </authorList>
    </citation>
    <scope>NUCLEOTIDE SEQUENCE</scope>
    <source>
        <strain evidence="8">RTP21484st1_B7_RTP21484_190118</strain>
    </source>
</reference>
<evidence type="ECO:0000313" key="13">
    <source>
        <dbReference type="Proteomes" id="UP000284243"/>
    </source>
</evidence>
<sequence>MPAPSPSPLHDILRYDDVAVKFLFEHYYVPLVIFAKNYLPDIEDCKDVVQGIFLHIVENREKFTSIDNLKAYLYQTTQNRCLKQLRHEGVKQRYIFESQAMGEEAFYLDHILEEEVYTQLIRAIDALPGQCRKVFRLVLENKSNQEIAEILSLSVETVKSYKKQGKALLYKRLKDVIPLALLTSILQF</sequence>
<dbReference type="EMBL" id="JAKNDN010000025">
    <property type="protein sequence ID" value="MCG4960786.1"/>
    <property type="molecule type" value="Genomic_DNA"/>
</dbReference>
<dbReference type="Proteomes" id="UP000284434">
    <property type="component" value="Unassembled WGS sequence"/>
</dbReference>
<protein>
    <submittedName>
        <fullName evidence="10">RNA polymerase sigma-70 factor</fullName>
    </submittedName>
</protein>
<keyword evidence="3" id="KW-0731">Sigma factor</keyword>
<dbReference type="Proteomes" id="UP000284243">
    <property type="component" value="Unassembled WGS sequence"/>
</dbReference>
<dbReference type="Proteomes" id="UP001212263">
    <property type="component" value="Unassembled WGS sequence"/>
</dbReference>
<reference evidence="7" key="2">
    <citation type="submission" date="2022-01" db="EMBL/GenBank/DDBJ databases">
        <title>Collection of gut derived symbiotic bacterial strains cultured from healthy donors.</title>
        <authorList>
            <person name="Lin H."/>
            <person name="Kohout C."/>
            <person name="Waligurski E."/>
            <person name="Pamer E.G."/>
        </authorList>
    </citation>
    <scope>NUCLEOTIDE SEQUENCE</scope>
    <source>
        <strain evidence="7">DFI.1.149</strain>
    </source>
</reference>
<feature type="domain" description="RNA polymerase sigma factor 70 region 4 type 2" evidence="6">
    <location>
        <begin position="119"/>
        <end position="169"/>
    </location>
</feature>
<evidence type="ECO:0000313" key="8">
    <source>
        <dbReference type="EMBL" id="MDB9223996.1"/>
    </source>
</evidence>
<dbReference type="InterPro" id="IPR013249">
    <property type="entry name" value="RNA_pol_sigma70_r4_t2"/>
</dbReference>
<evidence type="ECO:0000313" key="7">
    <source>
        <dbReference type="EMBL" id="MCG4960786.1"/>
    </source>
</evidence>
<dbReference type="GO" id="GO:0016987">
    <property type="term" value="F:sigma factor activity"/>
    <property type="evidence" value="ECO:0007669"/>
    <property type="project" value="UniProtKB-KW"/>
</dbReference>
<dbReference type="PANTHER" id="PTHR43133:SF46">
    <property type="entry name" value="RNA POLYMERASE SIGMA-70 FACTOR ECF SUBFAMILY"/>
    <property type="match status" value="1"/>
</dbReference>
<dbReference type="RefSeq" id="WP_013611721.1">
    <property type="nucleotide sequence ID" value="NZ_CABJFF010000002.1"/>
</dbReference>
<keyword evidence="2" id="KW-0805">Transcription regulation</keyword>
<dbReference type="AlphaFoldDB" id="A0A1Y3YT49"/>
<dbReference type="OMA" id="HIVENRE"/>
<dbReference type="NCBIfam" id="TIGR02937">
    <property type="entry name" value="sigma70-ECF"/>
    <property type="match status" value="1"/>
</dbReference>
<comment type="caution">
    <text evidence="10">The sequence shown here is derived from an EMBL/GenBank/DDBJ whole genome shotgun (WGS) entry which is preliminary data.</text>
</comment>
<dbReference type="NCBIfam" id="TIGR02985">
    <property type="entry name" value="Sig70_bacteroi1"/>
    <property type="match status" value="1"/>
</dbReference>
<dbReference type="GeneID" id="61274708"/>
<dbReference type="InterPro" id="IPR014327">
    <property type="entry name" value="RNA_pol_sigma70_bacteroid"/>
</dbReference>
<dbReference type="GO" id="GO:0006352">
    <property type="term" value="P:DNA-templated transcription initiation"/>
    <property type="evidence" value="ECO:0007669"/>
    <property type="project" value="InterPro"/>
</dbReference>
<dbReference type="InterPro" id="IPR014284">
    <property type="entry name" value="RNA_pol_sigma-70_dom"/>
</dbReference>
<gene>
    <name evidence="10" type="ORF">DWW24_17470</name>
    <name evidence="9" type="ORF">DWW57_07960</name>
    <name evidence="11" type="ORF">DXA53_07425</name>
    <name evidence="7" type="ORF">L0P03_13130</name>
    <name evidence="8" type="ORF">PN645_13400</name>
</gene>
<dbReference type="GO" id="GO:0003677">
    <property type="term" value="F:DNA binding"/>
    <property type="evidence" value="ECO:0007669"/>
    <property type="project" value="InterPro"/>
</dbReference>
<dbReference type="EMBL" id="JAQMRD010000018">
    <property type="protein sequence ID" value="MDB9223996.1"/>
    <property type="molecule type" value="Genomic_DNA"/>
</dbReference>
<comment type="similarity">
    <text evidence="1">Belongs to the sigma-70 factor family. ECF subfamily.</text>
</comment>
<evidence type="ECO:0000313" key="9">
    <source>
        <dbReference type="EMBL" id="RGU56794.1"/>
    </source>
</evidence>
<dbReference type="SUPFAM" id="SSF88946">
    <property type="entry name" value="Sigma2 domain of RNA polymerase sigma factors"/>
    <property type="match status" value="1"/>
</dbReference>
<dbReference type="Proteomes" id="UP000283426">
    <property type="component" value="Unassembled WGS sequence"/>
</dbReference>
<dbReference type="Pfam" id="PF08281">
    <property type="entry name" value="Sigma70_r4_2"/>
    <property type="match status" value="1"/>
</dbReference>
<proteinExistence type="inferred from homology"/>
<dbReference type="EMBL" id="QRYW01000046">
    <property type="protein sequence ID" value="RGV19736.1"/>
    <property type="molecule type" value="Genomic_DNA"/>
</dbReference>
<evidence type="ECO:0000313" key="12">
    <source>
        <dbReference type="Proteomes" id="UP000283426"/>
    </source>
</evidence>
<evidence type="ECO:0000259" key="6">
    <source>
        <dbReference type="Pfam" id="PF08281"/>
    </source>
</evidence>
<dbReference type="InterPro" id="IPR013324">
    <property type="entry name" value="RNA_pol_sigma_r3/r4-like"/>
</dbReference>
<reference evidence="12 13" key="1">
    <citation type="submission" date="2018-08" db="EMBL/GenBank/DDBJ databases">
        <title>A genome reference for cultivated species of the human gut microbiota.</title>
        <authorList>
            <person name="Zou Y."/>
            <person name="Xue W."/>
            <person name="Luo G."/>
        </authorList>
    </citation>
    <scope>NUCLEOTIDE SEQUENCE [LARGE SCALE GENOMIC DNA]</scope>
    <source>
        <strain evidence="10 12">AF14-6AC</strain>
        <strain evidence="9 13">AF16-14</strain>
        <strain evidence="11 14">OF03-11</strain>
    </source>
</reference>
<evidence type="ECO:0000313" key="11">
    <source>
        <dbReference type="EMBL" id="RGY07477.1"/>
    </source>
</evidence>
<evidence type="ECO:0000256" key="1">
    <source>
        <dbReference type="ARBA" id="ARBA00010641"/>
    </source>
</evidence>
<evidence type="ECO:0000256" key="2">
    <source>
        <dbReference type="ARBA" id="ARBA00023015"/>
    </source>
</evidence>
<evidence type="ECO:0000313" key="14">
    <source>
        <dbReference type="Proteomes" id="UP000284434"/>
    </source>
</evidence>
<accession>A0A1Y3YT49</accession>
<organism evidence="10 12">
    <name type="scientific">Odoribacter splanchnicus</name>
    <dbReference type="NCBI Taxonomy" id="28118"/>
    <lineage>
        <taxon>Bacteria</taxon>
        <taxon>Pseudomonadati</taxon>
        <taxon>Bacteroidota</taxon>
        <taxon>Bacteroidia</taxon>
        <taxon>Bacteroidales</taxon>
        <taxon>Odoribacteraceae</taxon>
        <taxon>Odoribacter</taxon>
    </lineage>
</organism>
<dbReference type="InterPro" id="IPR013325">
    <property type="entry name" value="RNA_pol_sigma_r2"/>
</dbReference>
<evidence type="ECO:0000313" key="10">
    <source>
        <dbReference type="EMBL" id="RGV19736.1"/>
    </source>
</evidence>
<dbReference type="SUPFAM" id="SSF88659">
    <property type="entry name" value="Sigma3 and sigma4 domains of RNA polymerase sigma factors"/>
    <property type="match status" value="1"/>
</dbReference>
<dbReference type="PANTHER" id="PTHR43133">
    <property type="entry name" value="RNA POLYMERASE ECF-TYPE SIGMA FACTO"/>
    <property type="match status" value="1"/>
</dbReference>
<dbReference type="InterPro" id="IPR007627">
    <property type="entry name" value="RNA_pol_sigma70_r2"/>
</dbReference>
<dbReference type="EMBL" id="QSCO01000008">
    <property type="protein sequence ID" value="RGY07477.1"/>
    <property type="molecule type" value="Genomic_DNA"/>
</dbReference>
<dbReference type="Gene3D" id="1.10.1740.10">
    <property type="match status" value="1"/>
</dbReference>